<accession>A0AAV0XX33</accession>
<organism evidence="2 3">
    <name type="scientific">Macrosiphum euphorbiae</name>
    <name type="common">potato aphid</name>
    <dbReference type="NCBI Taxonomy" id="13131"/>
    <lineage>
        <taxon>Eukaryota</taxon>
        <taxon>Metazoa</taxon>
        <taxon>Ecdysozoa</taxon>
        <taxon>Arthropoda</taxon>
        <taxon>Hexapoda</taxon>
        <taxon>Insecta</taxon>
        <taxon>Pterygota</taxon>
        <taxon>Neoptera</taxon>
        <taxon>Paraneoptera</taxon>
        <taxon>Hemiptera</taxon>
        <taxon>Sternorrhyncha</taxon>
        <taxon>Aphidomorpha</taxon>
        <taxon>Aphidoidea</taxon>
        <taxon>Aphididae</taxon>
        <taxon>Macrosiphini</taxon>
        <taxon>Macrosiphum</taxon>
    </lineage>
</organism>
<protein>
    <submittedName>
        <fullName evidence="2">Uncharacterized protein</fullName>
    </submittedName>
</protein>
<keyword evidence="1" id="KW-0732">Signal</keyword>
<feature type="chain" id="PRO_5043976233" evidence="1">
    <location>
        <begin position="20"/>
        <end position="81"/>
    </location>
</feature>
<dbReference type="AlphaFoldDB" id="A0AAV0XX33"/>
<feature type="signal peptide" evidence="1">
    <location>
        <begin position="1"/>
        <end position="19"/>
    </location>
</feature>
<keyword evidence="3" id="KW-1185">Reference proteome</keyword>
<reference evidence="2 3" key="1">
    <citation type="submission" date="2023-01" db="EMBL/GenBank/DDBJ databases">
        <authorList>
            <person name="Whitehead M."/>
        </authorList>
    </citation>
    <scope>NUCLEOTIDE SEQUENCE [LARGE SCALE GENOMIC DNA]</scope>
</reference>
<gene>
    <name evidence="2" type="ORF">MEUPH1_LOCUS26925</name>
</gene>
<comment type="caution">
    <text evidence="2">The sequence shown here is derived from an EMBL/GenBank/DDBJ whole genome shotgun (WGS) entry which is preliminary data.</text>
</comment>
<name>A0AAV0XX33_9HEMI</name>
<sequence length="81" mass="9175">MKLLRVILHVLLCVACGQSVSSLQRLLITQHINTSKHKENIVRKIKFNQNFITSSSSNSKSTFDTDLCRTLIKADIPHLLN</sequence>
<evidence type="ECO:0000313" key="2">
    <source>
        <dbReference type="EMBL" id="CAI6373135.1"/>
    </source>
</evidence>
<evidence type="ECO:0000313" key="3">
    <source>
        <dbReference type="Proteomes" id="UP001160148"/>
    </source>
</evidence>
<dbReference type="Proteomes" id="UP001160148">
    <property type="component" value="Unassembled WGS sequence"/>
</dbReference>
<evidence type="ECO:0000256" key="1">
    <source>
        <dbReference type="SAM" id="SignalP"/>
    </source>
</evidence>
<dbReference type="EMBL" id="CARXXK010001085">
    <property type="protein sequence ID" value="CAI6373135.1"/>
    <property type="molecule type" value="Genomic_DNA"/>
</dbReference>
<proteinExistence type="predicted"/>